<comment type="caution">
    <text evidence="2">The sequence shown here is derived from an EMBL/GenBank/DDBJ whole genome shotgun (WGS) entry which is preliminary data.</text>
</comment>
<keyword evidence="1" id="KW-1133">Transmembrane helix</keyword>
<keyword evidence="1" id="KW-0472">Membrane</keyword>
<feature type="transmembrane region" description="Helical" evidence="1">
    <location>
        <begin position="46"/>
        <end position="68"/>
    </location>
</feature>
<feature type="transmembrane region" description="Helical" evidence="1">
    <location>
        <begin position="114"/>
        <end position="135"/>
    </location>
</feature>
<evidence type="ECO:0000313" key="2">
    <source>
        <dbReference type="EMBL" id="GGB46688.1"/>
    </source>
</evidence>
<organism evidence="2 3">
    <name type="scientific">Flexivirga endophytica</name>
    <dbReference type="NCBI Taxonomy" id="1849103"/>
    <lineage>
        <taxon>Bacteria</taxon>
        <taxon>Bacillati</taxon>
        <taxon>Actinomycetota</taxon>
        <taxon>Actinomycetes</taxon>
        <taxon>Micrococcales</taxon>
        <taxon>Dermacoccaceae</taxon>
        <taxon>Flexivirga</taxon>
    </lineage>
</organism>
<dbReference type="EMBL" id="BMHI01000008">
    <property type="protein sequence ID" value="GGB46688.1"/>
    <property type="molecule type" value="Genomic_DNA"/>
</dbReference>
<dbReference type="AlphaFoldDB" id="A0A916X1M4"/>
<name>A0A916X1M4_9MICO</name>
<accession>A0A916X1M4</accession>
<keyword evidence="1" id="KW-0812">Transmembrane</keyword>
<gene>
    <name evidence="2" type="ORF">GCM10011492_42240</name>
</gene>
<evidence type="ECO:0000256" key="1">
    <source>
        <dbReference type="SAM" id="Phobius"/>
    </source>
</evidence>
<reference evidence="2" key="2">
    <citation type="submission" date="2020-09" db="EMBL/GenBank/DDBJ databases">
        <authorList>
            <person name="Sun Q."/>
            <person name="Zhou Y."/>
        </authorList>
    </citation>
    <scope>NUCLEOTIDE SEQUENCE</scope>
    <source>
        <strain evidence="2">CGMCC 1.15085</strain>
    </source>
</reference>
<dbReference type="RefSeq" id="WP_188839061.1">
    <property type="nucleotide sequence ID" value="NZ_BMHI01000008.1"/>
</dbReference>
<proteinExistence type="predicted"/>
<reference evidence="2" key="1">
    <citation type="journal article" date="2014" name="Int. J. Syst. Evol. Microbiol.">
        <title>Complete genome sequence of Corynebacterium casei LMG S-19264T (=DSM 44701T), isolated from a smear-ripened cheese.</title>
        <authorList>
            <consortium name="US DOE Joint Genome Institute (JGI-PGF)"/>
            <person name="Walter F."/>
            <person name="Albersmeier A."/>
            <person name="Kalinowski J."/>
            <person name="Ruckert C."/>
        </authorList>
    </citation>
    <scope>NUCLEOTIDE SEQUENCE</scope>
    <source>
        <strain evidence="2">CGMCC 1.15085</strain>
    </source>
</reference>
<protein>
    <submittedName>
        <fullName evidence="2">Uncharacterized protein</fullName>
    </submittedName>
</protein>
<sequence>MTSGRTRQLRRRYLSLGLGELVAAVVFCGVAATAVGPRLDSDADRFACWAALVPLVVILVQAGVYWLIARTWLGGGRMPHGMASIYRCFRSVDGVLLAVGFVGVVAAGPSSPSVLVLALAVWAFGVAEYVNYFVVRLAYPARRWLTEVGRLRTPRLVQDLRASS</sequence>
<feature type="transmembrane region" description="Helical" evidence="1">
    <location>
        <begin position="12"/>
        <end position="34"/>
    </location>
</feature>
<feature type="transmembrane region" description="Helical" evidence="1">
    <location>
        <begin position="88"/>
        <end position="108"/>
    </location>
</feature>
<evidence type="ECO:0000313" key="3">
    <source>
        <dbReference type="Proteomes" id="UP000636793"/>
    </source>
</evidence>
<dbReference type="Proteomes" id="UP000636793">
    <property type="component" value="Unassembled WGS sequence"/>
</dbReference>
<keyword evidence="3" id="KW-1185">Reference proteome</keyword>